<dbReference type="Proteomes" id="UP000672657">
    <property type="component" value="Unassembled WGS sequence"/>
</dbReference>
<dbReference type="Pfam" id="PF03428">
    <property type="entry name" value="RP-C"/>
    <property type="match status" value="1"/>
</dbReference>
<name>A0ABM8TMW0_9BURK</name>
<reference evidence="2 3" key="1">
    <citation type="submission" date="2021-03" db="EMBL/GenBank/DDBJ databases">
        <authorList>
            <person name="Peeters C."/>
        </authorList>
    </citation>
    <scope>NUCLEOTIDE SEQUENCE [LARGE SCALE GENOMIC DNA]</scope>
    <source>
        <strain evidence="2 3">LMG 26411</strain>
    </source>
</reference>
<dbReference type="RefSeq" id="WP_211955839.1">
    <property type="nucleotide sequence ID" value="NZ_CAJPVI010000033.1"/>
</dbReference>
<dbReference type="InterPro" id="IPR005090">
    <property type="entry name" value="RepC_N"/>
</dbReference>
<sequence length="392" mass="43227">MTFAQRSVAGEDDTRCEMNQPTALIEALTAPAPKRLKRKTIEAVERASRIGGLGRSARDALAALARTANNDDPHGRIFKHRETLCTETGMSSATWYRAQRELLDRGLITVDTQVRKRYGRFAGAYIYLTERATQLLGLTSVSESESQDGEGVDATPIKTATNESVFETQPSLKMRGPFTVDRLPYPFHKGQQDRLPHDLQRLRSLGIDKKLIFWLMRKAKEQGHFLSHVVEVAWQSLSEADSPKAYLLALLRARTDFTAIRNAKVTEAAAAQDLVRQREFVDRVMAERARQRFVDRKGNEFEVESDAKSVLVRRDGSATTLRLVGPSLAEFATRLDRGEFVPMATHSSAHDPAAPALGRRLTLAAAASLSNLRALVGIKGACPDSLSSGAVG</sequence>
<gene>
    <name evidence="2" type="ORF">LMG26411_04920</name>
</gene>
<keyword evidence="3" id="KW-1185">Reference proteome</keyword>
<comment type="caution">
    <text evidence="2">The sequence shown here is derived from an EMBL/GenBank/DDBJ whole genome shotgun (WGS) entry which is preliminary data.</text>
</comment>
<accession>A0ABM8TMW0</accession>
<organism evidence="2 3">
    <name type="scientific">Cupriavidus numazuensis</name>
    <dbReference type="NCBI Taxonomy" id="221992"/>
    <lineage>
        <taxon>Bacteria</taxon>
        <taxon>Pseudomonadati</taxon>
        <taxon>Pseudomonadota</taxon>
        <taxon>Betaproteobacteria</taxon>
        <taxon>Burkholderiales</taxon>
        <taxon>Burkholderiaceae</taxon>
        <taxon>Cupriavidus</taxon>
    </lineage>
</organism>
<proteinExistence type="predicted"/>
<dbReference type="EMBL" id="CAJPVI010000033">
    <property type="protein sequence ID" value="CAG2155384.1"/>
    <property type="molecule type" value="Genomic_DNA"/>
</dbReference>
<protein>
    <recommendedName>
        <fullName evidence="1">Plasmid replication protein C N-terminal domain-containing protein</fullName>
    </recommendedName>
</protein>
<feature type="domain" description="Plasmid replication protein C N-terminal" evidence="1">
    <location>
        <begin position="33"/>
        <end position="120"/>
    </location>
</feature>
<evidence type="ECO:0000259" key="1">
    <source>
        <dbReference type="Pfam" id="PF03428"/>
    </source>
</evidence>
<evidence type="ECO:0000313" key="3">
    <source>
        <dbReference type="Proteomes" id="UP000672657"/>
    </source>
</evidence>
<evidence type="ECO:0000313" key="2">
    <source>
        <dbReference type="EMBL" id="CAG2155384.1"/>
    </source>
</evidence>